<gene>
    <name evidence="3" type="ORF">JK634_09655</name>
</gene>
<keyword evidence="4" id="KW-1185">Reference proteome</keyword>
<feature type="transmembrane region" description="Helical" evidence="2">
    <location>
        <begin position="6"/>
        <end position="24"/>
    </location>
</feature>
<evidence type="ECO:0000313" key="4">
    <source>
        <dbReference type="Proteomes" id="UP000623681"/>
    </source>
</evidence>
<accession>A0A937K507</accession>
<dbReference type="EMBL" id="JAESWA010000022">
    <property type="protein sequence ID" value="MBL4932068.1"/>
    <property type="molecule type" value="Genomic_DNA"/>
</dbReference>
<evidence type="ECO:0000256" key="2">
    <source>
        <dbReference type="SAM" id="Phobius"/>
    </source>
</evidence>
<dbReference type="Proteomes" id="UP000623681">
    <property type="component" value="Unassembled WGS sequence"/>
</dbReference>
<dbReference type="AlphaFoldDB" id="A0A937K507"/>
<feature type="region of interest" description="Disordered" evidence="1">
    <location>
        <begin position="82"/>
        <end position="116"/>
    </location>
</feature>
<keyword evidence="2" id="KW-0812">Transmembrane</keyword>
<evidence type="ECO:0000313" key="3">
    <source>
        <dbReference type="EMBL" id="MBL4932068.1"/>
    </source>
</evidence>
<feature type="transmembrane region" description="Helical" evidence="2">
    <location>
        <begin position="59"/>
        <end position="78"/>
    </location>
</feature>
<protein>
    <submittedName>
        <fullName evidence="3">Uncharacterized protein</fullName>
    </submittedName>
</protein>
<evidence type="ECO:0000256" key="1">
    <source>
        <dbReference type="SAM" id="MobiDB-lite"/>
    </source>
</evidence>
<organism evidence="3 4">
    <name type="scientific">Clostridium paridis</name>
    <dbReference type="NCBI Taxonomy" id="2803863"/>
    <lineage>
        <taxon>Bacteria</taxon>
        <taxon>Bacillati</taxon>
        <taxon>Bacillota</taxon>
        <taxon>Clostridia</taxon>
        <taxon>Eubacteriales</taxon>
        <taxon>Clostridiaceae</taxon>
        <taxon>Clostridium</taxon>
    </lineage>
</organism>
<dbReference type="RefSeq" id="WP_202767445.1">
    <property type="nucleotide sequence ID" value="NZ_JAESWA010000022.1"/>
</dbReference>
<keyword evidence="2" id="KW-0472">Membrane</keyword>
<comment type="caution">
    <text evidence="3">The sequence shown here is derived from an EMBL/GenBank/DDBJ whole genome shotgun (WGS) entry which is preliminary data.</text>
</comment>
<feature type="transmembrane region" description="Helical" evidence="2">
    <location>
        <begin position="36"/>
        <end position="53"/>
    </location>
</feature>
<name>A0A937K507_9CLOT</name>
<keyword evidence="2" id="KW-1133">Transmembrane helix</keyword>
<sequence length="116" mass="13088">MGLFLLILQTVIIFAVVLGAFYVLRKFVFSKLKISKWIPLAIAILLLAGQFVFKIQNGIQGVAVTALTLLFFMWFLDLNQGGGPATSKKQKQKQIEIRPKAKPNRVKNLNKDKKDK</sequence>
<reference evidence="3" key="1">
    <citation type="submission" date="2021-01" db="EMBL/GenBank/DDBJ databases">
        <title>Genome public.</title>
        <authorList>
            <person name="Liu C."/>
            <person name="Sun Q."/>
        </authorList>
    </citation>
    <scope>NUCLEOTIDE SEQUENCE</scope>
    <source>
        <strain evidence="3">YIM B02565</strain>
    </source>
</reference>
<proteinExistence type="predicted"/>